<dbReference type="AlphaFoldDB" id="A0A3S5CQS6"/>
<feature type="region of interest" description="Disordered" evidence="1">
    <location>
        <begin position="54"/>
        <end position="80"/>
    </location>
</feature>
<feature type="non-terminal residue" evidence="2">
    <location>
        <position position="1"/>
    </location>
</feature>
<proteinExistence type="predicted"/>
<evidence type="ECO:0000313" key="2">
    <source>
        <dbReference type="EMBL" id="VEL28709.1"/>
    </source>
</evidence>
<sequence length="125" mass="12460">LGIVPTVAAVSLTSLAAPRLTATSPLKSQNVNTIGPPTTGPPACLAPSHVSMANGHLSAPSLRLAPGQQSQHQQQPLTGTATTIALAPVPVNGQQLTSIHVAATEADTTPTTSAVAQQQLHLAAG</sequence>
<evidence type="ECO:0000313" key="3">
    <source>
        <dbReference type="Proteomes" id="UP000784294"/>
    </source>
</evidence>
<keyword evidence="3" id="KW-1185">Reference proteome</keyword>
<protein>
    <submittedName>
        <fullName evidence="2">Uncharacterized protein</fullName>
    </submittedName>
</protein>
<accession>A0A3S5CQS6</accession>
<name>A0A3S5CQS6_9PLAT</name>
<dbReference type="Proteomes" id="UP000784294">
    <property type="component" value="Unassembled WGS sequence"/>
</dbReference>
<reference evidence="2" key="1">
    <citation type="submission" date="2018-11" db="EMBL/GenBank/DDBJ databases">
        <authorList>
            <consortium name="Pathogen Informatics"/>
        </authorList>
    </citation>
    <scope>NUCLEOTIDE SEQUENCE</scope>
</reference>
<gene>
    <name evidence="2" type="ORF">PXEA_LOCUS22149</name>
</gene>
<evidence type="ECO:0000256" key="1">
    <source>
        <dbReference type="SAM" id="MobiDB-lite"/>
    </source>
</evidence>
<organism evidence="2 3">
    <name type="scientific">Protopolystoma xenopodis</name>
    <dbReference type="NCBI Taxonomy" id="117903"/>
    <lineage>
        <taxon>Eukaryota</taxon>
        <taxon>Metazoa</taxon>
        <taxon>Spiralia</taxon>
        <taxon>Lophotrochozoa</taxon>
        <taxon>Platyhelminthes</taxon>
        <taxon>Monogenea</taxon>
        <taxon>Polyopisthocotylea</taxon>
        <taxon>Polystomatidea</taxon>
        <taxon>Polystomatidae</taxon>
        <taxon>Protopolystoma</taxon>
    </lineage>
</organism>
<dbReference type="EMBL" id="CAAALY010097126">
    <property type="protein sequence ID" value="VEL28709.1"/>
    <property type="molecule type" value="Genomic_DNA"/>
</dbReference>
<comment type="caution">
    <text evidence="2">The sequence shown here is derived from an EMBL/GenBank/DDBJ whole genome shotgun (WGS) entry which is preliminary data.</text>
</comment>